<dbReference type="Pfam" id="PF13628">
    <property type="entry name" value="DUF4142"/>
    <property type="match status" value="1"/>
</dbReference>
<proteinExistence type="predicted"/>
<sequence length="193" mass="22225">MKKNFFVLGVFCLSLFAACDSDRRTAQGDGYQDTTATGTDTRAGMLEDDTREFMTDAASGGMMEVELGRIVQQKATNQDVKDFAAMMVKDHSAANERLMALAQSKNIQLPQQMKEDHQEEVNRFRDMKAGQDFDKEYVKLMVEDHEEDIKEFEEAQEDVQDAEIRQWVDNTLQSLRQHKQRIDQIKEAMDKRS</sequence>
<organism evidence="3 4">
    <name type="scientific">Cesiribacter andamanensis AMV16</name>
    <dbReference type="NCBI Taxonomy" id="1279009"/>
    <lineage>
        <taxon>Bacteria</taxon>
        <taxon>Pseudomonadati</taxon>
        <taxon>Bacteroidota</taxon>
        <taxon>Cytophagia</taxon>
        <taxon>Cytophagales</taxon>
        <taxon>Cesiribacteraceae</taxon>
        <taxon>Cesiribacter</taxon>
    </lineage>
</organism>
<evidence type="ECO:0000259" key="2">
    <source>
        <dbReference type="Pfam" id="PF13628"/>
    </source>
</evidence>
<dbReference type="OrthoDB" id="883203at2"/>
<keyword evidence="4" id="KW-1185">Reference proteome</keyword>
<feature type="domain" description="DUF4142" evidence="2">
    <location>
        <begin position="49"/>
        <end position="184"/>
    </location>
</feature>
<accession>M7N158</accession>
<evidence type="ECO:0000313" key="4">
    <source>
        <dbReference type="Proteomes" id="UP000011910"/>
    </source>
</evidence>
<dbReference type="EMBL" id="AODQ01000059">
    <property type="protein sequence ID" value="EMR02408.1"/>
    <property type="molecule type" value="Genomic_DNA"/>
</dbReference>
<comment type="caution">
    <text evidence="3">The sequence shown here is derived from an EMBL/GenBank/DDBJ whole genome shotgun (WGS) entry which is preliminary data.</text>
</comment>
<dbReference type="Proteomes" id="UP000011910">
    <property type="component" value="Unassembled WGS sequence"/>
</dbReference>
<dbReference type="AlphaFoldDB" id="M7N158"/>
<dbReference type="eggNOG" id="COG3652">
    <property type="taxonomic scope" value="Bacteria"/>
</dbReference>
<dbReference type="RefSeq" id="WP_009195842.1">
    <property type="nucleotide sequence ID" value="NZ_AODQ01000059.1"/>
</dbReference>
<feature type="coiled-coil region" evidence="1">
    <location>
        <begin position="135"/>
        <end position="188"/>
    </location>
</feature>
<dbReference type="STRING" id="1279009.ADICEAN_02451"/>
<evidence type="ECO:0000313" key="3">
    <source>
        <dbReference type="EMBL" id="EMR02408.1"/>
    </source>
</evidence>
<keyword evidence="1" id="KW-0175">Coiled coil</keyword>
<dbReference type="PANTHER" id="PTHR38593">
    <property type="entry name" value="BLR2558 PROTEIN"/>
    <property type="match status" value="1"/>
</dbReference>
<evidence type="ECO:0000256" key="1">
    <source>
        <dbReference type="SAM" id="Coils"/>
    </source>
</evidence>
<dbReference type="PROSITE" id="PS51257">
    <property type="entry name" value="PROKAR_LIPOPROTEIN"/>
    <property type="match status" value="1"/>
</dbReference>
<dbReference type="Gene3D" id="1.20.1260.10">
    <property type="match status" value="1"/>
</dbReference>
<dbReference type="PANTHER" id="PTHR38593:SF1">
    <property type="entry name" value="BLR2558 PROTEIN"/>
    <property type="match status" value="1"/>
</dbReference>
<name>M7N158_9BACT</name>
<gene>
    <name evidence="3" type="ORF">ADICEAN_02451</name>
</gene>
<dbReference type="InterPro" id="IPR025419">
    <property type="entry name" value="DUF4142"/>
</dbReference>
<protein>
    <submittedName>
        <fullName evidence="3">Putative outer membrane protein</fullName>
    </submittedName>
</protein>
<reference evidence="3 4" key="1">
    <citation type="journal article" date="2013" name="Genome Announc.">
        <title>Draft Genome Sequence of Cesiribacter andamanensis Strain AMV16T, Isolated from a Soil Sample from a Mud Volcano in the Andaman Islands, India.</title>
        <authorList>
            <person name="Shivaji S."/>
            <person name="Ara S."/>
            <person name="Begum Z."/>
            <person name="Srinivas T.N."/>
            <person name="Singh A."/>
            <person name="Kumar Pinnaka A."/>
        </authorList>
    </citation>
    <scope>NUCLEOTIDE SEQUENCE [LARGE SCALE GENOMIC DNA]</scope>
    <source>
        <strain evidence="3 4">AMV16</strain>
    </source>
</reference>
<dbReference type="InterPro" id="IPR012347">
    <property type="entry name" value="Ferritin-like"/>
</dbReference>